<name>A0A8J2VRM2_9RHOB</name>
<keyword evidence="2" id="KW-1185">Reference proteome</keyword>
<gene>
    <name evidence="1" type="ORF">GCM10007276_14270</name>
</gene>
<sequence>MKQDTAVTTKSKSFNTPGFRAGDWIAISGQTGRIGETLVPGGFEAECRQAFQNIADILERNGLPLTSIAKVNVYLADMADRDALNTIYMDFFKGHLPARTTVGVNQLSRNARVEIEGWAYAGQPSA</sequence>
<dbReference type="Proteomes" id="UP000602745">
    <property type="component" value="Unassembled WGS sequence"/>
</dbReference>
<dbReference type="GO" id="GO:0019239">
    <property type="term" value="F:deaminase activity"/>
    <property type="evidence" value="ECO:0007669"/>
    <property type="project" value="TreeGrafter"/>
</dbReference>
<evidence type="ECO:0008006" key="3">
    <source>
        <dbReference type="Google" id="ProtNLM"/>
    </source>
</evidence>
<dbReference type="InterPro" id="IPR035959">
    <property type="entry name" value="RutC-like_sf"/>
</dbReference>
<evidence type="ECO:0000313" key="1">
    <source>
        <dbReference type="EMBL" id="GGE37975.1"/>
    </source>
</evidence>
<dbReference type="PANTHER" id="PTHR11803:SF39">
    <property type="entry name" value="2-IMINOBUTANOATE_2-IMINOPROPANOATE DEAMINASE"/>
    <property type="match status" value="1"/>
</dbReference>
<proteinExistence type="predicted"/>
<dbReference type="AlphaFoldDB" id="A0A8J2VRM2"/>
<dbReference type="EMBL" id="BMCP01000001">
    <property type="protein sequence ID" value="GGE37975.1"/>
    <property type="molecule type" value="Genomic_DNA"/>
</dbReference>
<reference evidence="1" key="2">
    <citation type="submission" date="2020-09" db="EMBL/GenBank/DDBJ databases">
        <authorList>
            <person name="Sun Q."/>
            <person name="Sedlacek I."/>
        </authorList>
    </citation>
    <scope>NUCLEOTIDE SEQUENCE</scope>
    <source>
        <strain evidence="1">CCM 7684</strain>
    </source>
</reference>
<organism evidence="1 2">
    <name type="scientific">Agaricicola taiwanensis</name>
    <dbReference type="NCBI Taxonomy" id="591372"/>
    <lineage>
        <taxon>Bacteria</taxon>
        <taxon>Pseudomonadati</taxon>
        <taxon>Pseudomonadota</taxon>
        <taxon>Alphaproteobacteria</taxon>
        <taxon>Rhodobacterales</taxon>
        <taxon>Paracoccaceae</taxon>
        <taxon>Agaricicola</taxon>
    </lineage>
</organism>
<comment type="caution">
    <text evidence="1">The sequence shown here is derived from an EMBL/GenBank/DDBJ whole genome shotgun (WGS) entry which is preliminary data.</text>
</comment>
<dbReference type="PANTHER" id="PTHR11803">
    <property type="entry name" value="2-IMINOBUTANOATE/2-IMINOPROPANOATE DEAMINASE RIDA"/>
    <property type="match status" value="1"/>
</dbReference>
<evidence type="ECO:0000313" key="2">
    <source>
        <dbReference type="Proteomes" id="UP000602745"/>
    </source>
</evidence>
<dbReference type="Gene3D" id="3.30.1330.40">
    <property type="entry name" value="RutC-like"/>
    <property type="match status" value="1"/>
</dbReference>
<dbReference type="Pfam" id="PF01042">
    <property type="entry name" value="Ribonuc_L-PSP"/>
    <property type="match status" value="1"/>
</dbReference>
<protein>
    <recommendedName>
        <fullName evidence="3">RidA family protein</fullName>
    </recommendedName>
</protein>
<accession>A0A8J2VRM2</accession>
<dbReference type="InterPro" id="IPR006175">
    <property type="entry name" value="YjgF/YER057c/UK114"/>
</dbReference>
<dbReference type="SUPFAM" id="SSF55298">
    <property type="entry name" value="YjgF-like"/>
    <property type="match status" value="1"/>
</dbReference>
<reference evidence="1" key="1">
    <citation type="journal article" date="2014" name="Int. J. Syst. Evol. Microbiol.">
        <title>Complete genome sequence of Corynebacterium casei LMG S-19264T (=DSM 44701T), isolated from a smear-ripened cheese.</title>
        <authorList>
            <consortium name="US DOE Joint Genome Institute (JGI-PGF)"/>
            <person name="Walter F."/>
            <person name="Albersmeier A."/>
            <person name="Kalinowski J."/>
            <person name="Ruckert C."/>
        </authorList>
    </citation>
    <scope>NUCLEOTIDE SEQUENCE</scope>
    <source>
        <strain evidence="1">CCM 7684</strain>
    </source>
</reference>
<dbReference type="GO" id="GO:0005829">
    <property type="term" value="C:cytosol"/>
    <property type="evidence" value="ECO:0007669"/>
    <property type="project" value="TreeGrafter"/>
</dbReference>
<dbReference type="CDD" id="cd00448">
    <property type="entry name" value="YjgF_YER057c_UK114_family"/>
    <property type="match status" value="1"/>
</dbReference>
<dbReference type="RefSeq" id="WP_188408968.1">
    <property type="nucleotide sequence ID" value="NZ_BMCP01000001.1"/>
</dbReference>